<gene>
    <name evidence="2" type="ORF">CTheo_7542</name>
</gene>
<evidence type="ECO:0000313" key="3">
    <source>
        <dbReference type="Proteomes" id="UP000383932"/>
    </source>
</evidence>
<sequence length="681" mass="74834">MYNEQPSDVTGSALSSAIVTARNRTCGSYPMAVSKSKEKRIYRYPSLLTPAWEAMRHGRALQYNNVLGHMSNTSIDTTYSDRLAATTTSALPPLSLTHSVCSSHNTVDVCANMYLDLANPNACNSTGTVLHAVDGLGSFRSQAYPSPLSDYGTSTPSLRCHTPTGILRTSLTLGSESPFGYTSPDILNDILLFQLPTTSATPQPIAKVTSNRNLAQPGGHEIVSTTRSPGVSPGQPNSDSPGLSAMFDTIPMFDITPLPLVHPLFLTPEQVTLKLLGLKRGRSRARWENWEHQIILDKLLGRSADPLLIKKLLSTPEKLRGTLEELEIPRVWHDLSSVSFRGARSVKAIVAQWWALADTFVGILTFAKRAGVDLNSAECEHVPALISQIIVSWRREVPDGQEWEFIPKLTISIADLAAWTYDPINGWFAMMSRRLKEADIILPLGGKLERPSPKPPLQPSTSAMQSNRTPRRTPQASPRLSPLTRPTYWPRGNKTQGSRGSSHDPSTSAPRRRTTASSPATISASPPRQVDPTCETLFIQEDLPAENDTPITLEDDSLWGVLHKERAVASASIDLARANAECARARALKIRAEVLTQLLSLEQNERTMRLHHAIDIIGVAEATTATRDNIEAWVTQNFFSSHPTEDFSPVMRAWATELDIIRNRDQDSYHSSTAPATPQLL</sequence>
<dbReference type="EMBL" id="SSOP01000330">
    <property type="protein sequence ID" value="KAB5589017.1"/>
    <property type="molecule type" value="Genomic_DNA"/>
</dbReference>
<reference evidence="2 3" key="1">
    <citation type="journal article" date="2019" name="Fungal Biol. Biotechnol.">
        <title>Draft genome sequence of fastidious pathogen Ceratobasidium theobromae, which causes vascular-streak dieback in Theobroma cacao.</title>
        <authorList>
            <person name="Ali S.S."/>
            <person name="Asman A."/>
            <person name="Shao J."/>
            <person name="Firmansyah A.P."/>
            <person name="Susilo A.W."/>
            <person name="Rosmana A."/>
            <person name="McMahon P."/>
            <person name="Junaid M."/>
            <person name="Guest D."/>
            <person name="Kheng T.Y."/>
            <person name="Meinhardt L.W."/>
            <person name="Bailey B.A."/>
        </authorList>
    </citation>
    <scope>NUCLEOTIDE SEQUENCE [LARGE SCALE GENOMIC DNA]</scope>
    <source>
        <strain evidence="2 3">CT2</strain>
    </source>
</reference>
<name>A0A5N5QCE0_9AGAM</name>
<feature type="compositionally biased region" description="Polar residues" evidence="1">
    <location>
        <begin position="459"/>
        <end position="478"/>
    </location>
</feature>
<accession>A0A5N5QCE0</accession>
<feature type="region of interest" description="Disordered" evidence="1">
    <location>
        <begin position="215"/>
        <end position="241"/>
    </location>
</feature>
<feature type="region of interest" description="Disordered" evidence="1">
    <location>
        <begin position="446"/>
        <end position="532"/>
    </location>
</feature>
<dbReference type="OrthoDB" id="3270580at2759"/>
<proteinExistence type="predicted"/>
<protein>
    <submittedName>
        <fullName evidence="2">Uncharacterized protein</fullName>
    </submittedName>
</protein>
<keyword evidence="3" id="KW-1185">Reference proteome</keyword>
<dbReference type="AlphaFoldDB" id="A0A5N5QCE0"/>
<organism evidence="2 3">
    <name type="scientific">Ceratobasidium theobromae</name>
    <dbReference type="NCBI Taxonomy" id="1582974"/>
    <lineage>
        <taxon>Eukaryota</taxon>
        <taxon>Fungi</taxon>
        <taxon>Dikarya</taxon>
        <taxon>Basidiomycota</taxon>
        <taxon>Agaricomycotina</taxon>
        <taxon>Agaricomycetes</taxon>
        <taxon>Cantharellales</taxon>
        <taxon>Ceratobasidiaceae</taxon>
        <taxon>Ceratobasidium</taxon>
    </lineage>
</organism>
<feature type="compositionally biased region" description="Polar residues" evidence="1">
    <location>
        <begin position="223"/>
        <end position="241"/>
    </location>
</feature>
<evidence type="ECO:0000256" key="1">
    <source>
        <dbReference type="SAM" id="MobiDB-lite"/>
    </source>
</evidence>
<evidence type="ECO:0000313" key="2">
    <source>
        <dbReference type="EMBL" id="KAB5589017.1"/>
    </source>
</evidence>
<comment type="caution">
    <text evidence="2">The sequence shown here is derived from an EMBL/GenBank/DDBJ whole genome shotgun (WGS) entry which is preliminary data.</text>
</comment>
<dbReference type="Proteomes" id="UP000383932">
    <property type="component" value="Unassembled WGS sequence"/>
</dbReference>
<feature type="compositionally biased region" description="Polar residues" evidence="1">
    <location>
        <begin position="493"/>
        <end position="504"/>
    </location>
</feature>
<feature type="compositionally biased region" description="Low complexity" evidence="1">
    <location>
        <begin position="505"/>
        <end position="528"/>
    </location>
</feature>